<accession>A0ABY1FQ62</accession>
<keyword evidence="2" id="KW-1185">Reference proteome</keyword>
<comment type="caution">
    <text evidence="1">The sequence shown here is derived from an EMBL/GenBank/DDBJ whole genome shotgun (WGS) entry which is preliminary data.</text>
</comment>
<reference evidence="1 2" key="1">
    <citation type="submission" date="2016-10" db="EMBL/GenBank/DDBJ databases">
        <authorList>
            <person name="Varghese N."/>
            <person name="Submissions S."/>
        </authorList>
    </citation>
    <scope>NUCLEOTIDE SEQUENCE [LARGE SCALE GENOMIC DNA]</scope>
    <source>
        <strain evidence="1 2">DSM 26291</strain>
    </source>
</reference>
<protein>
    <submittedName>
        <fullName evidence="1">Uncharacterized protein</fullName>
    </submittedName>
</protein>
<proteinExistence type="predicted"/>
<organism evidence="1 2">
    <name type="scientific">Marinobacter salarius</name>
    <dbReference type="NCBI Taxonomy" id="1420917"/>
    <lineage>
        <taxon>Bacteria</taxon>
        <taxon>Pseudomonadati</taxon>
        <taxon>Pseudomonadota</taxon>
        <taxon>Gammaproteobacteria</taxon>
        <taxon>Pseudomonadales</taxon>
        <taxon>Marinobacteraceae</taxon>
        <taxon>Marinobacter</taxon>
    </lineage>
</organism>
<gene>
    <name evidence="1" type="ORF">SAMN04487868_111131</name>
</gene>
<evidence type="ECO:0000313" key="1">
    <source>
        <dbReference type="EMBL" id="SFL83144.1"/>
    </source>
</evidence>
<dbReference type="EMBL" id="FOTV01000011">
    <property type="protein sequence ID" value="SFL83144.1"/>
    <property type="molecule type" value="Genomic_DNA"/>
</dbReference>
<sequence length="372" mass="42696">MTIKYIYIDDQPSSAASPYAKGIEQHHQQLTVCHQQPIEFSAQLRNLRQEEYSGLILDLRLDELKNSSGKVTEYRATALAQELRTRATEKRITDVPIALLSTNIKFKASFEKDDTSHDLFDAVYTKESVLEDGVRISQELVCLAKGYILINESKGTNRDFVLGLLNLKVDDFGFIDPRLGSEFEGERKRFPVHEYARFILRYLLNSSGPLISEKVLAARLGIDIESSNDWEKLRDKFFCQCQYDGIFNEAWPRWWMFKVEKTWQTLTDSNASLRGLDAHERVENLIKATKLKNLFSPAPIEQGYSTKFWTLCKGFQKPLDPIDGLLVSGRPPEPWQDKCYLSIKAALERVGRNEGLKVHPLERSRLSELKGK</sequence>
<evidence type="ECO:0000313" key="2">
    <source>
        <dbReference type="Proteomes" id="UP000199211"/>
    </source>
</evidence>
<dbReference type="RefSeq" id="WP_091643010.1">
    <property type="nucleotide sequence ID" value="NZ_FOTV01000011.1"/>
</dbReference>
<dbReference type="Proteomes" id="UP000199211">
    <property type="component" value="Unassembled WGS sequence"/>
</dbReference>
<name>A0ABY1FQ62_9GAMM</name>